<dbReference type="Proteomes" id="UP000198882">
    <property type="component" value="Unassembled WGS sequence"/>
</dbReference>
<evidence type="ECO:0000313" key="3">
    <source>
        <dbReference type="Proteomes" id="UP000198882"/>
    </source>
</evidence>
<reference evidence="3" key="1">
    <citation type="submission" date="2016-10" db="EMBL/GenBank/DDBJ databases">
        <authorList>
            <person name="Varghese N."/>
            <person name="Submissions S."/>
        </authorList>
    </citation>
    <scope>NUCLEOTIDE SEQUENCE [LARGE SCALE GENOMIC DNA]</scope>
    <source>
        <strain evidence="3">B4,CECT 8067,JCM 17497</strain>
    </source>
</reference>
<proteinExistence type="predicted"/>
<dbReference type="AlphaFoldDB" id="A0A1G8VGR3"/>
<gene>
    <name evidence="2" type="ORF">SAMN04515672_1333</name>
</gene>
<name>A0A1G8VGR3_9EURY</name>
<dbReference type="InterPro" id="IPR058473">
    <property type="entry name" value="DUF8159"/>
</dbReference>
<evidence type="ECO:0000313" key="2">
    <source>
        <dbReference type="EMBL" id="SDJ65213.1"/>
    </source>
</evidence>
<accession>A0A1G8VGR3</accession>
<dbReference type="OrthoDB" id="290983at2157"/>
<keyword evidence="3" id="KW-1185">Reference proteome</keyword>
<dbReference type="Pfam" id="PF26490">
    <property type="entry name" value="DUF8159"/>
    <property type="match status" value="1"/>
</dbReference>
<protein>
    <recommendedName>
        <fullName evidence="1">DUF8159 domain-containing protein</fullName>
    </recommendedName>
</protein>
<organism evidence="2 3">
    <name type="scientific">Natronorubrum texcoconense</name>
    <dbReference type="NCBI Taxonomy" id="1095776"/>
    <lineage>
        <taxon>Archaea</taxon>
        <taxon>Methanobacteriati</taxon>
        <taxon>Methanobacteriota</taxon>
        <taxon>Stenosarchaea group</taxon>
        <taxon>Halobacteria</taxon>
        <taxon>Halobacteriales</taxon>
        <taxon>Natrialbaceae</taxon>
        <taxon>Natronorubrum</taxon>
    </lineage>
</organism>
<dbReference type="RefSeq" id="WP_139171271.1">
    <property type="nucleotide sequence ID" value="NZ_FNFE01000001.1"/>
</dbReference>
<evidence type="ECO:0000259" key="1">
    <source>
        <dbReference type="Pfam" id="PF26490"/>
    </source>
</evidence>
<feature type="domain" description="DUF8159" evidence="1">
    <location>
        <begin position="55"/>
        <end position="172"/>
    </location>
</feature>
<sequence length="174" mass="18897">MAQKASDHQTDEGGNEEKINCGRRSILAASGVALATAVGVPIGSAEEHEDEFTEEEILTLLEIVIEGEGIEIAELEIEEEGLQDSRILSFEYYPLGTTEEEIGEEIGYATGAFAEAVNMGLEAERLEATALDLAGEPISEWYIEREWAEAYNADEMSAVEVAIEALATLEPVEE</sequence>
<dbReference type="EMBL" id="FNFE01000001">
    <property type="protein sequence ID" value="SDJ65213.1"/>
    <property type="molecule type" value="Genomic_DNA"/>
</dbReference>